<evidence type="ECO:0000313" key="2">
    <source>
        <dbReference type="EMBL" id="KAK7143008.1"/>
    </source>
</evidence>
<reference evidence="2 3" key="1">
    <citation type="submission" date="2024-02" db="EMBL/GenBank/DDBJ databases">
        <title>Chromosome-level genome assembly of the Eurasian Minnow (Phoxinus phoxinus).</title>
        <authorList>
            <person name="Oriowo T.O."/>
            <person name="Martin S."/>
            <person name="Stange M."/>
            <person name="Chrysostomakis Y."/>
            <person name="Brown T."/>
            <person name="Winkler S."/>
            <person name="Kukowka S."/>
            <person name="Myers E.W."/>
            <person name="Bohne A."/>
        </authorList>
    </citation>
    <scope>NUCLEOTIDE SEQUENCE [LARGE SCALE GENOMIC DNA]</scope>
    <source>
        <strain evidence="2">ZFMK-TIS-60720</strain>
        <tissue evidence="2">Whole Organism</tissue>
    </source>
</reference>
<dbReference type="Proteomes" id="UP001364617">
    <property type="component" value="Unassembled WGS sequence"/>
</dbReference>
<proteinExistence type="predicted"/>
<organism evidence="2 3">
    <name type="scientific">Phoxinus phoxinus</name>
    <name type="common">Eurasian minnow</name>
    <dbReference type="NCBI Taxonomy" id="58324"/>
    <lineage>
        <taxon>Eukaryota</taxon>
        <taxon>Metazoa</taxon>
        <taxon>Chordata</taxon>
        <taxon>Craniata</taxon>
        <taxon>Vertebrata</taxon>
        <taxon>Euteleostomi</taxon>
        <taxon>Actinopterygii</taxon>
        <taxon>Neopterygii</taxon>
        <taxon>Teleostei</taxon>
        <taxon>Ostariophysi</taxon>
        <taxon>Cypriniformes</taxon>
        <taxon>Leuciscidae</taxon>
        <taxon>Phoxininae</taxon>
        <taxon>Phoxinus</taxon>
    </lineage>
</organism>
<comment type="caution">
    <text evidence="2">The sequence shown here is derived from an EMBL/GenBank/DDBJ whole genome shotgun (WGS) entry which is preliminary data.</text>
</comment>
<sequence>MHHFFSMMFSLLAIIGPVSVQSTDGRSERSVDRYYRTELSVSNGGTWGSWGGKSMCPSGTYANGFSLKVESPNYFGGDDTALNGIRLHCVDQPGSYNYNAIESDVGGWGEWTDARSCSSGFLTAFQLRVESRLEDGDDTAANNINFKCSEGAVGGEGTNWGDWGDMSPTCEGKGICGLQTRVEESQGSEGDDTALNDVIMFCCD</sequence>
<gene>
    <name evidence="2" type="ORF">R3I93_014231</name>
</gene>
<dbReference type="SUPFAM" id="SSF51092">
    <property type="entry name" value="Vitelline membrane outer protein-I (VMO-I)"/>
    <property type="match status" value="1"/>
</dbReference>
<dbReference type="CDD" id="cd00220">
    <property type="entry name" value="VMO-I"/>
    <property type="match status" value="1"/>
</dbReference>
<dbReference type="AlphaFoldDB" id="A0AAN9H0R2"/>
<dbReference type="InterPro" id="IPR036706">
    <property type="entry name" value="VOMI_sf"/>
</dbReference>
<evidence type="ECO:0008006" key="4">
    <source>
        <dbReference type="Google" id="ProtNLM"/>
    </source>
</evidence>
<dbReference type="EMBL" id="JAYKXH010000015">
    <property type="protein sequence ID" value="KAK7143008.1"/>
    <property type="molecule type" value="Genomic_DNA"/>
</dbReference>
<feature type="signal peptide" evidence="1">
    <location>
        <begin position="1"/>
        <end position="20"/>
    </location>
</feature>
<dbReference type="PANTHER" id="PTHR18841:SF0">
    <property type="entry name" value="VITELLINE MEMBRANE OUTER LAYER 1 HOMOLOG A-RELATED"/>
    <property type="match status" value="1"/>
</dbReference>
<dbReference type="PANTHER" id="PTHR18841">
    <property type="entry name" value="VITELLINE MEMBRANE OUTER LAYER PROTEIN I-RELATED"/>
    <property type="match status" value="1"/>
</dbReference>
<evidence type="ECO:0000256" key="1">
    <source>
        <dbReference type="SAM" id="SignalP"/>
    </source>
</evidence>
<dbReference type="Pfam" id="PF03762">
    <property type="entry name" value="VOMI"/>
    <property type="match status" value="1"/>
</dbReference>
<name>A0AAN9H0R2_9TELE</name>
<accession>A0AAN9H0R2</accession>
<feature type="chain" id="PRO_5042914055" description="Vitelline membrane outer layer protein 1 homolog" evidence="1">
    <location>
        <begin position="21"/>
        <end position="204"/>
    </location>
</feature>
<dbReference type="GO" id="GO:0005615">
    <property type="term" value="C:extracellular space"/>
    <property type="evidence" value="ECO:0007669"/>
    <property type="project" value="TreeGrafter"/>
</dbReference>
<evidence type="ECO:0000313" key="3">
    <source>
        <dbReference type="Proteomes" id="UP001364617"/>
    </source>
</evidence>
<keyword evidence="3" id="KW-1185">Reference proteome</keyword>
<dbReference type="InterPro" id="IPR005515">
    <property type="entry name" value="VOMI"/>
</dbReference>
<keyword evidence="1" id="KW-0732">Signal</keyword>
<protein>
    <recommendedName>
        <fullName evidence="4">Vitelline membrane outer layer protein 1 homolog</fullName>
    </recommendedName>
</protein>
<dbReference type="Gene3D" id="2.100.10.20">
    <property type="entry name" value="Vitelline membrane outer layer protein I (VOMI)"/>
    <property type="match status" value="1"/>
</dbReference>